<accession>A0AAE0UCJ2</accession>
<protein>
    <submittedName>
        <fullName evidence="2">Uncharacterized protein</fullName>
    </submittedName>
</protein>
<dbReference type="AlphaFoldDB" id="A0AAE0UCJ2"/>
<gene>
    <name evidence="2" type="ORF">B0T20DRAFT_392119</name>
</gene>
<dbReference type="EMBL" id="JAUTDP010000005">
    <property type="protein sequence ID" value="KAK3399098.1"/>
    <property type="molecule type" value="Genomic_DNA"/>
</dbReference>
<reference evidence="2" key="2">
    <citation type="submission" date="2023-07" db="EMBL/GenBank/DDBJ databases">
        <authorList>
            <consortium name="Lawrence Berkeley National Laboratory"/>
            <person name="Haridas S."/>
            <person name="Hensen N."/>
            <person name="Bonometti L."/>
            <person name="Westerberg I."/>
            <person name="Brannstrom I.O."/>
            <person name="Guillou S."/>
            <person name="Cros-Aarteil S."/>
            <person name="Calhoun S."/>
            <person name="Kuo A."/>
            <person name="Mondo S."/>
            <person name="Pangilinan J."/>
            <person name="Riley R."/>
            <person name="LaButti K."/>
            <person name="Andreopoulos B."/>
            <person name="Lipzen A."/>
            <person name="Chen C."/>
            <person name="Yanf M."/>
            <person name="Daum C."/>
            <person name="Ng V."/>
            <person name="Clum A."/>
            <person name="Steindorff A."/>
            <person name="Ohm R."/>
            <person name="Martin F."/>
            <person name="Silar P."/>
            <person name="Natvig D."/>
            <person name="Lalanne C."/>
            <person name="Gautier V."/>
            <person name="Ament-velasquez S.L."/>
            <person name="Kruys A."/>
            <person name="Hutchinson M.I."/>
            <person name="Powell A.J."/>
            <person name="Barry K."/>
            <person name="Miller A.N."/>
            <person name="Grigoriev I.V."/>
            <person name="Debuchy R."/>
            <person name="Gladieux P."/>
            <person name="Thoren M.H."/>
            <person name="Johannesson H."/>
        </authorList>
    </citation>
    <scope>NUCLEOTIDE SEQUENCE</scope>
    <source>
        <strain evidence="2">FGSC 1904</strain>
    </source>
</reference>
<sequence length="205" mass="22774">MLYKVCNKTASDSPDSPAGVSAADGHIPETHHLRPKPSPSCNYPKSMSSPVNQLNGTRPETRCAGLGTAALRRHNSWCHVDYDSVFKPRFGRSELRTQEWKIPLANKSLEKLTERTVAGDAIPILRTATFRVIAVRGRVLWAGRRTFGFMTHGTPDICALFYHVMNFDRGSASWSGPGDPGPPTRDEVREIPIFRHLEFSQEGST</sequence>
<proteinExistence type="predicted"/>
<keyword evidence="3" id="KW-1185">Reference proteome</keyword>
<organism evidence="2 3">
    <name type="scientific">Sordaria brevicollis</name>
    <dbReference type="NCBI Taxonomy" id="83679"/>
    <lineage>
        <taxon>Eukaryota</taxon>
        <taxon>Fungi</taxon>
        <taxon>Dikarya</taxon>
        <taxon>Ascomycota</taxon>
        <taxon>Pezizomycotina</taxon>
        <taxon>Sordariomycetes</taxon>
        <taxon>Sordariomycetidae</taxon>
        <taxon>Sordariales</taxon>
        <taxon>Sordariaceae</taxon>
        <taxon>Sordaria</taxon>
    </lineage>
</organism>
<evidence type="ECO:0000313" key="2">
    <source>
        <dbReference type="EMBL" id="KAK3399098.1"/>
    </source>
</evidence>
<comment type="caution">
    <text evidence="2">The sequence shown here is derived from an EMBL/GenBank/DDBJ whole genome shotgun (WGS) entry which is preliminary data.</text>
</comment>
<evidence type="ECO:0000313" key="3">
    <source>
        <dbReference type="Proteomes" id="UP001281003"/>
    </source>
</evidence>
<dbReference type="Proteomes" id="UP001281003">
    <property type="component" value="Unassembled WGS sequence"/>
</dbReference>
<feature type="compositionally biased region" description="Polar residues" evidence="1">
    <location>
        <begin position="39"/>
        <end position="56"/>
    </location>
</feature>
<evidence type="ECO:0000256" key="1">
    <source>
        <dbReference type="SAM" id="MobiDB-lite"/>
    </source>
</evidence>
<name>A0AAE0UCJ2_SORBR</name>
<feature type="region of interest" description="Disordered" evidence="1">
    <location>
        <begin position="7"/>
        <end position="56"/>
    </location>
</feature>
<reference evidence="2" key="1">
    <citation type="journal article" date="2023" name="Mol. Phylogenet. Evol.">
        <title>Genome-scale phylogeny and comparative genomics of the fungal order Sordariales.</title>
        <authorList>
            <person name="Hensen N."/>
            <person name="Bonometti L."/>
            <person name="Westerberg I."/>
            <person name="Brannstrom I.O."/>
            <person name="Guillou S."/>
            <person name="Cros-Aarteil S."/>
            <person name="Calhoun S."/>
            <person name="Haridas S."/>
            <person name="Kuo A."/>
            <person name="Mondo S."/>
            <person name="Pangilinan J."/>
            <person name="Riley R."/>
            <person name="LaButti K."/>
            <person name="Andreopoulos B."/>
            <person name="Lipzen A."/>
            <person name="Chen C."/>
            <person name="Yan M."/>
            <person name="Daum C."/>
            <person name="Ng V."/>
            <person name="Clum A."/>
            <person name="Steindorff A."/>
            <person name="Ohm R.A."/>
            <person name="Martin F."/>
            <person name="Silar P."/>
            <person name="Natvig D.O."/>
            <person name="Lalanne C."/>
            <person name="Gautier V."/>
            <person name="Ament-Velasquez S.L."/>
            <person name="Kruys A."/>
            <person name="Hutchinson M.I."/>
            <person name="Powell A.J."/>
            <person name="Barry K."/>
            <person name="Miller A.N."/>
            <person name="Grigoriev I.V."/>
            <person name="Debuchy R."/>
            <person name="Gladieux P."/>
            <person name="Hiltunen Thoren M."/>
            <person name="Johannesson H."/>
        </authorList>
    </citation>
    <scope>NUCLEOTIDE SEQUENCE</scope>
    <source>
        <strain evidence="2">FGSC 1904</strain>
    </source>
</reference>